<name>A0A3N4KGD3_9PEZI</name>
<keyword evidence="2" id="KW-1185">Reference proteome</keyword>
<organism evidence="1 2">
    <name type="scientific">Morchella conica CCBAS932</name>
    <dbReference type="NCBI Taxonomy" id="1392247"/>
    <lineage>
        <taxon>Eukaryota</taxon>
        <taxon>Fungi</taxon>
        <taxon>Dikarya</taxon>
        <taxon>Ascomycota</taxon>
        <taxon>Pezizomycotina</taxon>
        <taxon>Pezizomycetes</taxon>
        <taxon>Pezizales</taxon>
        <taxon>Morchellaceae</taxon>
        <taxon>Morchella</taxon>
    </lineage>
</organism>
<proteinExistence type="predicted"/>
<dbReference type="InParanoid" id="A0A3N4KGD3"/>
<dbReference type="AlphaFoldDB" id="A0A3N4KGD3"/>
<dbReference type="OrthoDB" id="2427805at2759"/>
<evidence type="ECO:0000313" key="1">
    <source>
        <dbReference type="EMBL" id="RPB09603.1"/>
    </source>
</evidence>
<reference evidence="1 2" key="1">
    <citation type="journal article" date="2018" name="Nat. Ecol. Evol.">
        <title>Pezizomycetes genomes reveal the molecular basis of ectomycorrhizal truffle lifestyle.</title>
        <authorList>
            <person name="Murat C."/>
            <person name="Payen T."/>
            <person name="Noel B."/>
            <person name="Kuo A."/>
            <person name="Morin E."/>
            <person name="Chen J."/>
            <person name="Kohler A."/>
            <person name="Krizsan K."/>
            <person name="Balestrini R."/>
            <person name="Da Silva C."/>
            <person name="Montanini B."/>
            <person name="Hainaut M."/>
            <person name="Levati E."/>
            <person name="Barry K.W."/>
            <person name="Belfiori B."/>
            <person name="Cichocki N."/>
            <person name="Clum A."/>
            <person name="Dockter R.B."/>
            <person name="Fauchery L."/>
            <person name="Guy J."/>
            <person name="Iotti M."/>
            <person name="Le Tacon F."/>
            <person name="Lindquist E.A."/>
            <person name="Lipzen A."/>
            <person name="Malagnac F."/>
            <person name="Mello A."/>
            <person name="Molinier V."/>
            <person name="Miyauchi S."/>
            <person name="Poulain J."/>
            <person name="Riccioni C."/>
            <person name="Rubini A."/>
            <person name="Sitrit Y."/>
            <person name="Splivallo R."/>
            <person name="Traeger S."/>
            <person name="Wang M."/>
            <person name="Zifcakova L."/>
            <person name="Wipf D."/>
            <person name="Zambonelli A."/>
            <person name="Paolocci F."/>
            <person name="Nowrousian M."/>
            <person name="Ottonello S."/>
            <person name="Baldrian P."/>
            <person name="Spatafora J.W."/>
            <person name="Henrissat B."/>
            <person name="Nagy L.G."/>
            <person name="Aury J.M."/>
            <person name="Wincker P."/>
            <person name="Grigoriev I.V."/>
            <person name="Bonfante P."/>
            <person name="Martin F.M."/>
        </authorList>
    </citation>
    <scope>NUCLEOTIDE SEQUENCE [LARGE SCALE GENOMIC DNA]</scope>
    <source>
        <strain evidence="1 2">CCBAS932</strain>
    </source>
</reference>
<sequence>MSLQWAHLVLQWVINDYKSGHISLTDNREKWYQGHVWTALFDRALETIPDLRIIR</sequence>
<evidence type="ECO:0000313" key="2">
    <source>
        <dbReference type="Proteomes" id="UP000277580"/>
    </source>
</evidence>
<dbReference type="EMBL" id="ML119150">
    <property type="protein sequence ID" value="RPB09603.1"/>
    <property type="molecule type" value="Genomic_DNA"/>
</dbReference>
<accession>A0A3N4KGD3</accession>
<dbReference type="Proteomes" id="UP000277580">
    <property type="component" value="Unassembled WGS sequence"/>
</dbReference>
<protein>
    <submittedName>
        <fullName evidence="1">Uncharacterized protein</fullName>
    </submittedName>
</protein>
<gene>
    <name evidence="1" type="ORF">P167DRAFT_294818</name>
</gene>